<dbReference type="PANTHER" id="PTHR37292">
    <property type="entry name" value="VNG6097C"/>
    <property type="match status" value="1"/>
</dbReference>
<evidence type="ECO:0000313" key="3">
    <source>
        <dbReference type="Proteomes" id="UP001596011"/>
    </source>
</evidence>
<dbReference type="Pfam" id="PF03235">
    <property type="entry name" value="GmrSD_N"/>
    <property type="match status" value="1"/>
</dbReference>
<organism evidence="2 3">
    <name type="scientific">Promicromonospora alba</name>
    <dbReference type="NCBI Taxonomy" id="1616110"/>
    <lineage>
        <taxon>Bacteria</taxon>
        <taxon>Bacillati</taxon>
        <taxon>Actinomycetota</taxon>
        <taxon>Actinomycetes</taxon>
        <taxon>Micrococcales</taxon>
        <taxon>Promicromonosporaceae</taxon>
        <taxon>Promicromonospora</taxon>
    </lineage>
</organism>
<gene>
    <name evidence="2" type="ORF">ACFO6V_18880</name>
</gene>
<reference evidence="3" key="1">
    <citation type="journal article" date="2019" name="Int. J. Syst. Evol. Microbiol.">
        <title>The Global Catalogue of Microorganisms (GCM) 10K type strain sequencing project: providing services to taxonomists for standard genome sequencing and annotation.</title>
        <authorList>
            <consortium name="The Broad Institute Genomics Platform"/>
            <consortium name="The Broad Institute Genome Sequencing Center for Infectious Disease"/>
            <person name="Wu L."/>
            <person name="Ma J."/>
        </authorList>
    </citation>
    <scope>NUCLEOTIDE SEQUENCE [LARGE SCALE GENOMIC DNA]</scope>
    <source>
        <strain evidence="3">CCUG 42722</strain>
    </source>
</reference>
<dbReference type="Proteomes" id="UP001596011">
    <property type="component" value="Unassembled WGS sequence"/>
</dbReference>
<dbReference type="InterPro" id="IPR004919">
    <property type="entry name" value="GmrSD_N"/>
</dbReference>
<dbReference type="RefSeq" id="WP_377137908.1">
    <property type="nucleotide sequence ID" value="NZ_JBHSFI010000005.1"/>
</dbReference>
<comment type="caution">
    <text evidence="2">The sequence shown here is derived from an EMBL/GenBank/DDBJ whole genome shotgun (WGS) entry which is preliminary data.</text>
</comment>
<evidence type="ECO:0000259" key="1">
    <source>
        <dbReference type="Pfam" id="PF03235"/>
    </source>
</evidence>
<evidence type="ECO:0000313" key="2">
    <source>
        <dbReference type="EMBL" id="MFC4630319.1"/>
    </source>
</evidence>
<feature type="domain" description="GmrSD restriction endonucleases N-terminal" evidence="1">
    <location>
        <begin position="15"/>
        <end position="210"/>
    </location>
</feature>
<dbReference type="PANTHER" id="PTHR37292:SF2">
    <property type="entry name" value="DUF262 DOMAIN-CONTAINING PROTEIN"/>
    <property type="match status" value="1"/>
</dbReference>
<proteinExistence type="predicted"/>
<keyword evidence="3" id="KW-1185">Reference proteome</keyword>
<name>A0ABV9HM06_9MICO</name>
<sequence length="558" mass="61658">MTQTKTDVFRIDDLVKLVSSGRLRVPAFQRNYLWDSNDVLALFDSILKGYPVGSVLLWKQPAEASVLRIGELVVDAPPVQDALMIVDGQQRITAIVNAVSAEVYESSDRFRIDFDLQDGRFVHGGRADDELRIPLPVLLDLRRLLEWTQGRPGAVEHIGAANDVAVQLRDFTVPASIVSGGDGSALLEIFDRINTSGKRLRRAEVFHALFSDVDNSGYSIASIADDLMATDFGRIDDETVLDAILARRHPDTSREFRTEFTSERRITLDVPADETREEAYRRGHEALGRAISFLQEHAGVPHVSFLPYRYLLITLARFFAHHPDPAPRNLELLVRWFWRAAISPTIFSGSATAMARGFASRVIPSDESKSVQQLLALLPDDSRFASPILDPFRTSTAAARVVLCALYAHQPRRFSDGTILGASALGASLGEAQSPIEVLAEAVPRRLVHDKKLAAGGAQRFFLTEDDVSLDRAREVIARELSDAAVDDLDVDAVASSHLVDDLMSSALREGRYDDFLRLRHSVVEQAVSGFLASRMGTGLPMNPPLTSLDLDDDDDDY</sequence>
<protein>
    <submittedName>
        <fullName evidence="2">DUF262 domain-containing protein</fullName>
    </submittedName>
</protein>
<accession>A0ABV9HM06</accession>
<dbReference type="EMBL" id="JBHSFI010000005">
    <property type="protein sequence ID" value="MFC4630319.1"/>
    <property type="molecule type" value="Genomic_DNA"/>
</dbReference>